<reference evidence="1 2" key="1">
    <citation type="submission" date="2016-02" db="EMBL/GenBank/DDBJ databases">
        <title>Genome analysis of coral dinoflagellate symbionts highlights evolutionary adaptations to a symbiotic lifestyle.</title>
        <authorList>
            <person name="Aranda M."/>
            <person name="Li Y."/>
            <person name="Liew Y.J."/>
            <person name="Baumgarten S."/>
            <person name="Simakov O."/>
            <person name="Wilson M."/>
            <person name="Piel J."/>
            <person name="Ashoor H."/>
            <person name="Bougouffa S."/>
            <person name="Bajic V.B."/>
            <person name="Ryu T."/>
            <person name="Ravasi T."/>
            <person name="Bayer T."/>
            <person name="Micklem G."/>
            <person name="Kim H."/>
            <person name="Bhak J."/>
            <person name="Lajeunesse T.C."/>
            <person name="Voolstra C.R."/>
        </authorList>
    </citation>
    <scope>NUCLEOTIDE SEQUENCE [LARGE SCALE GENOMIC DNA]</scope>
    <source>
        <strain evidence="1 2">CCMP2467</strain>
    </source>
</reference>
<dbReference type="EMBL" id="LSRX01005743">
    <property type="protein sequence ID" value="OLP73329.1"/>
    <property type="molecule type" value="Genomic_DNA"/>
</dbReference>
<evidence type="ECO:0000313" key="1">
    <source>
        <dbReference type="EMBL" id="OLP73329.1"/>
    </source>
</evidence>
<organism evidence="1 2">
    <name type="scientific">Symbiodinium microadriaticum</name>
    <name type="common">Dinoflagellate</name>
    <name type="synonym">Zooxanthella microadriatica</name>
    <dbReference type="NCBI Taxonomy" id="2951"/>
    <lineage>
        <taxon>Eukaryota</taxon>
        <taxon>Sar</taxon>
        <taxon>Alveolata</taxon>
        <taxon>Dinophyceae</taxon>
        <taxon>Suessiales</taxon>
        <taxon>Symbiodiniaceae</taxon>
        <taxon>Symbiodinium</taxon>
    </lineage>
</organism>
<dbReference type="Pfam" id="PF05704">
    <property type="entry name" value="Caps_synth"/>
    <property type="match status" value="1"/>
</dbReference>
<proteinExistence type="predicted"/>
<name>A0A1Q9BRN1_SYMMI</name>
<gene>
    <name evidence="1" type="ORF">AK812_SmicGene47463</name>
</gene>
<dbReference type="AlphaFoldDB" id="A0A1Q9BRN1"/>
<comment type="caution">
    <text evidence="1">The sequence shown here is derived from an EMBL/GenBank/DDBJ whole genome shotgun (WGS) entry which is preliminary data.</text>
</comment>
<protein>
    <submittedName>
        <fullName evidence="1">Uncharacterized protein</fullName>
    </submittedName>
</protein>
<dbReference type="Proteomes" id="UP000186817">
    <property type="component" value="Unassembled WGS sequence"/>
</dbReference>
<evidence type="ECO:0000313" key="2">
    <source>
        <dbReference type="Proteomes" id="UP000186817"/>
    </source>
</evidence>
<accession>A0A1Q9BRN1</accession>
<feature type="non-terminal residue" evidence="1">
    <location>
        <position position="49"/>
    </location>
</feature>
<keyword evidence="2" id="KW-1185">Reference proteome</keyword>
<dbReference type="InterPro" id="IPR008441">
    <property type="entry name" value="AfumC-like_glycosyl_Trfase"/>
</dbReference>
<sequence length="49" mass="5392">MAASIEDLTGAERLRLYQVLIPPASESDLLRLYLLAKYGGAWVDAARLT</sequence>
<dbReference type="GO" id="GO:0016757">
    <property type="term" value="F:glycosyltransferase activity"/>
    <property type="evidence" value="ECO:0007669"/>
    <property type="project" value="InterPro"/>
</dbReference>